<evidence type="ECO:0000313" key="3">
    <source>
        <dbReference type="Proteomes" id="UP000543642"/>
    </source>
</evidence>
<dbReference type="AlphaFoldDB" id="A0A7W8M5D0"/>
<comment type="caution">
    <text evidence="2">The sequence shown here is derived from an EMBL/GenBank/DDBJ whole genome shotgun (WGS) entry which is preliminary data.</text>
</comment>
<name>A0A7W8M5D0_9FIRM</name>
<evidence type="ECO:0000313" key="2">
    <source>
        <dbReference type="EMBL" id="MBB5264940.1"/>
    </source>
</evidence>
<keyword evidence="1" id="KW-0472">Membrane</keyword>
<organism evidence="2 3">
    <name type="scientific">Catenibacillus scindens</name>
    <dbReference type="NCBI Taxonomy" id="673271"/>
    <lineage>
        <taxon>Bacteria</taxon>
        <taxon>Bacillati</taxon>
        <taxon>Bacillota</taxon>
        <taxon>Clostridia</taxon>
        <taxon>Lachnospirales</taxon>
        <taxon>Lachnospiraceae</taxon>
        <taxon>Catenibacillus</taxon>
    </lineage>
</organism>
<keyword evidence="3" id="KW-1185">Reference proteome</keyword>
<dbReference type="RefSeq" id="WP_183774078.1">
    <property type="nucleotide sequence ID" value="NZ_JACHFW010000007.1"/>
</dbReference>
<proteinExistence type="predicted"/>
<sequence>MKNYEEMHNETNSLLSGVVIAVIAIIMAALPTVLAMNHVLDVTIANVIFGMATWYVFALCAFIAGCLFIRRGLAHPVSAPKRLAA</sequence>
<accession>A0A7W8M5D0</accession>
<dbReference type="Proteomes" id="UP000543642">
    <property type="component" value="Unassembled WGS sequence"/>
</dbReference>
<feature type="transmembrane region" description="Helical" evidence="1">
    <location>
        <begin position="12"/>
        <end position="35"/>
    </location>
</feature>
<keyword evidence="1" id="KW-1133">Transmembrane helix</keyword>
<keyword evidence="1" id="KW-0812">Transmembrane</keyword>
<protein>
    <submittedName>
        <fullName evidence="2">Uncharacterized membrane protein YozB (DUF420 family)</fullName>
    </submittedName>
</protein>
<reference evidence="2 3" key="1">
    <citation type="submission" date="2020-08" db="EMBL/GenBank/DDBJ databases">
        <title>Genomic Encyclopedia of Type Strains, Phase IV (KMG-IV): sequencing the most valuable type-strain genomes for metagenomic binning, comparative biology and taxonomic classification.</title>
        <authorList>
            <person name="Goeker M."/>
        </authorList>
    </citation>
    <scope>NUCLEOTIDE SEQUENCE [LARGE SCALE GENOMIC DNA]</scope>
    <source>
        <strain evidence="2 3">DSM 106146</strain>
    </source>
</reference>
<feature type="transmembrane region" description="Helical" evidence="1">
    <location>
        <begin position="47"/>
        <end position="69"/>
    </location>
</feature>
<dbReference type="EMBL" id="JACHFW010000007">
    <property type="protein sequence ID" value="MBB5264940.1"/>
    <property type="molecule type" value="Genomic_DNA"/>
</dbReference>
<evidence type="ECO:0000256" key="1">
    <source>
        <dbReference type="SAM" id="Phobius"/>
    </source>
</evidence>
<gene>
    <name evidence="2" type="ORF">HNP82_002079</name>
</gene>